<sequence length="439" mass="48783">MMLFRLLPLCHTSFKRTCFLLIGLSLFINLSGLAQKPQPATLPAPYATKSTMNFSNVHGWENGQTPIAPEGFTVTRFADQFDNPRWMYVTSNGDILVAESNSNHTLIEKIGGRIIGASKSNNLSKSADRITLLRDTNQDGIPDLRTTFLKDLNQPFGMLVIGNWLYVANVDALLRFPYQKGQTEITEKGQTIMTLPIGEHPRHWTRNLLANADNTKIYVSVGSNTNVAEKGMEQEFRRADILEINPDGSGERIYASGLRNPVGMGWAIGTKTLWTVVNERDELGDDLVPDYLTSVKDGGFYGWPYSYFGQHVDPRVEEKRPDLVAKAIVPDVPLGSHTASLGLAFYNQKSFPKKYHNGAFIAQHGSWNRSVLSGYRVVFVPFENGKPSGKPQDFLTGFMADEKKNVYGRPVGVIVLPDGSLLVTDDVSNVVWHVSVSKK</sequence>
<reference evidence="2 3" key="1">
    <citation type="submission" date="2023-12" db="EMBL/GenBank/DDBJ databases">
        <title>Novel species of the genus Arcicella isolated from rivers.</title>
        <authorList>
            <person name="Lu H."/>
        </authorList>
    </citation>
    <scope>NUCLEOTIDE SEQUENCE [LARGE SCALE GENOMIC DNA]</scope>
    <source>
        <strain evidence="2 3">LMG 21963</strain>
    </source>
</reference>
<dbReference type="Pfam" id="PF23500">
    <property type="entry name" value="DUF7133"/>
    <property type="match status" value="1"/>
</dbReference>
<dbReference type="EMBL" id="JAYFUL010000038">
    <property type="protein sequence ID" value="MEA5259835.1"/>
    <property type="molecule type" value="Genomic_DNA"/>
</dbReference>
<accession>A0ABU5QSK1</accession>
<protein>
    <submittedName>
        <fullName evidence="2">Sorbosone dehydrogenase family protein</fullName>
    </submittedName>
</protein>
<dbReference type="RefSeq" id="WP_323251800.1">
    <property type="nucleotide sequence ID" value="NZ_JAYFUL010000038.1"/>
</dbReference>
<comment type="caution">
    <text evidence="2">The sequence shown here is derived from an EMBL/GenBank/DDBJ whole genome shotgun (WGS) entry which is preliminary data.</text>
</comment>
<dbReference type="InterPro" id="IPR055557">
    <property type="entry name" value="DUF7133"/>
</dbReference>
<feature type="domain" description="DUF7133" evidence="1">
    <location>
        <begin position="70"/>
        <end position="434"/>
    </location>
</feature>
<evidence type="ECO:0000313" key="3">
    <source>
        <dbReference type="Proteomes" id="UP001304671"/>
    </source>
</evidence>
<dbReference type="InterPro" id="IPR011042">
    <property type="entry name" value="6-blade_b-propeller_TolB-like"/>
</dbReference>
<dbReference type="Gene3D" id="2.120.10.30">
    <property type="entry name" value="TolB, C-terminal domain"/>
    <property type="match status" value="1"/>
</dbReference>
<keyword evidence="3" id="KW-1185">Reference proteome</keyword>
<dbReference type="PANTHER" id="PTHR33546:SF1">
    <property type="entry name" value="LARGE, MULTIFUNCTIONAL SECRETED PROTEIN"/>
    <property type="match status" value="1"/>
</dbReference>
<gene>
    <name evidence="2" type="ORF">VB264_18705</name>
</gene>
<dbReference type="PANTHER" id="PTHR33546">
    <property type="entry name" value="LARGE, MULTIFUNCTIONAL SECRETED PROTEIN-RELATED"/>
    <property type="match status" value="1"/>
</dbReference>
<organism evidence="2 3">
    <name type="scientific">Arcicella aquatica</name>
    <dbReference type="NCBI Taxonomy" id="217141"/>
    <lineage>
        <taxon>Bacteria</taxon>
        <taxon>Pseudomonadati</taxon>
        <taxon>Bacteroidota</taxon>
        <taxon>Cytophagia</taxon>
        <taxon>Cytophagales</taxon>
        <taxon>Flectobacillaceae</taxon>
        <taxon>Arcicella</taxon>
    </lineage>
</organism>
<proteinExistence type="predicted"/>
<name>A0ABU5QSK1_9BACT</name>
<dbReference type="InterPro" id="IPR011041">
    <property type="entry name" value="Quinoprot_gluc/sorb_DH_b-prop"/>
</dbReference>
<evidence type="ECO:0000313" key="2">
    <source>
        <dbReference type="EMBL" id="MEA5259835.1"/>
    </source>
</evidence>
<dbReference type="Proteomes" id="UP001304671">
    <property type="component" value="Unassembled WGS sequence"/>
</dbReference>
<evidence type="ECO:0000259" key="1">
    <source>
        <dbReference type="Pfam" id="PF23500"/>
    </source>
</evidence>
<dbReference type="SUPFAM" id="SSF50952">
    <property type="entry name" value="Soluble quinoprotein glucose dehydrogenase"/>
    <property type="match status" value="1"/>
</dbReference>